<dbReference type="PROSITE" id="PS50263">
    <property type="entry name" value="CN_HYDROLASE"/>
    <property type="match status" value="1"/>
</dbReference>
<dbReference type="SUPFAM" id="SSF56317">
    <property type="entry name" value="Carbon-nitrogen hydrolase"/>
    <property type="match status" value="1"/>
</dbReference>
<dbReference type="CDD" id="cd04301">
    <property type="entry name" value="NAT_SF"/>
    <property type="match status" value="1"/>
</dbReference>
<keyword evidence="3" id="KW-0378">Hydrolase</keyword>
<sequence>MDEKKFAQIQKSIKVRQLKQKDYGQVRELQLKCFPGMKTWTDEQFKSQIKIFPKGQICVEYQNKIIASSSSLIVDFDIYGDDHSYQKITGSGFIANHNPEGDTLYGIEIMVDPEFRGMKLARRLYDARKKLARELNLMRIVVAGRIPSYDKFKDKLTVEKFIEKVTHKAIYDPVLTTQLSNGFVIKRIITDYLIADQESSGYATLLEWTNISYQPHPSKKWEIGRPVRICVVQYRMRKIKDFSEFAGQCEYFVDVASGYKSDFVLFPELLTTQLLSFIENKRPGIAARELANYTDQYLEMFSSLAIRYNINIIGGSHFIKEDDRLFNVSFLFHRNGKIDKQYKLHITPNERRWWGVEHGNKIEVFDTDAGKVAINICYDIEFPEIARIVAEQGAQIIFVPFCTDERKGYLRVRYCAQARCIENQIYVALAGTVGNLPQVENMDIQYAQSGIYTPSDFTFARDGIAAECTPNVETVVIHDVDIEELKRARTNGTTLNWNDRRLDLYELKYKK</sequence>
<dbReference type="PANTHER" id="PTHR23088">
    <property type="entry name" value="NITRILASE-RELATED"/>
    <property type="match status" value="1"/>
</dbReference>
<comment type="caution">
    <text evidence="3">The sequence shown here is derived from an EMBL/GenBank/DDBJ whole genome shotgun (WGS) entry which is preliminary data.</text>
</comment>
<reference evidence="3" key="1">
    <citation type="journal article" date="2015" name="Proc. Natl. Acad. Sci. U.S.A.">
        <title>Networks of energetic and metabolic interactions define dynamics in microbial communities.</title>
        <authorList>
            <person name="Embree M."/>
            <person name="Liu J.K."/>
            <person name="Al-Bassam M.M."/>
            <person name="Zengler K."/>
        </authorList>
    </citation>
    <scope>NUCLEOTIDE SEQUENCE</scope>
</reference>
<dbReference type="Gene3D" id="3.60.110.10">
    <property type="entry name" value="Carbon-nitrogen hydrolase"/>
    <property type="match status" value="1"/>
</dbReference>
<dbReference type="InterPro" id="IPR000182">
    <property type="entry name" value="GNAT_dom"/>
</dbReference>
<dbReference type="PROSITE" id="PS51186">
    <property type="entry name" value="GNAT"/>
    <property type="match status" value="1"/>
</dbReference>
<dbReference type="InterPro" id="IPR001110">
    <property type="entry name" value="UPF0012_CS"/>
</dbReference>
<name>A0A0W8G0Y2_9ZZZZ</name>
<gene>
    <name evidence="3" type="ORF">ASZ90_003378</name>
</gene>
<organism evidence="3">
    <name type="scientific">hydrocarbon metagenome</name>
    <dbReference type="NCBI Taxonomy" id="938273"/>
    <lineage>
        <taxon>unclassified sequences</taxon>
        <taxon>metagenomes</taxon>
        <taxon>ecological metagenomes</taxon>
    </lineage>
</organism>
<dbReference type="InterPro" id="IPR016181">
    <property type="entry name" value="Acyl_CoA_acyltransferase"/>
</dbReference>
<protein>
    <submittedName>
        <fullName evidence="3">Carbon-nitrogen hydrolase</fullName>
    </submittedName>
</protein>
<dbReference type="InterPro" id="IPR036526">
    <property type="entry name" value="C-N_Hydrolase_sf"/>
</dbReference>
<dbReference type="Gene3D" id="3.40.630.30">
    <property type="match status" value="1"/>
</dbReference>
<proteinExistence type="predicted"/>
<evidence type="ECO:0000259" key="1">
    <source>
        <dbReference type="PROSITE" id="PS50263"/>
    </source>
</evidence>
<dbReference type="InterPro" id="IPR003010">
    <property type="entry name" value="C-N_Hydrolase"/>
</dbReference>
<dbReference type="CDD" id="cd07574">
    <property type="entry name" value="nitrilase_Rim1_like"/>
    <property type="match status" value="1"/>
</dbReference>
<feature type="domain" description="N-acetyltransferase" evidence="2">
    <location>
        <begin position="13"/>
        <end position="211"/>
    </location>
</feature>
<feature type="domain" description="CN hydrolase" evidence="1">
    <location>
        <begin position="227"/>
        <end position="482"/>
    </location>
</feature>
<dbReference type="PROSITE" id="PS01227">
    <property type="entry name" value="UPF0012"/>
    <property type="match status" value="1"/>
</dbReference>
<accession>A0A0W8G0Y2</accession>
<dbReference type="PANTHER" id="PTHR23088:SF50">
    <property type="entry name" value="HYDROLASE YHCX"/>
    <property type="match status" value="1"/>
</dbReference>
<evidence type="ECO:0000313" key="3">
    <source>
        <dbReference type="EMBL" id="KUG26774.1"/>
    </source>
</evidence>
<dbReference type="AlphaFoldDB" id="A0A0W8G0Y2"/>
<dbReference type="Pfam" id="PF00583">
    <property type="entry name" value="Acetyltransf_1"/>
    <property type="match status" value="1"/>
</dbReference>
<dbReference type="SUPFAM" id="SSF55729">
    <property type="entry name" value="Acyl-CoA N-acyltransferases (Nat)"/>
    <property type="match status" value="1"/>
</dbReference>
<dbReference type="GO" id="GO:0016787">
    <property type="term" value="F:hydrolase activity"/>
    <property type="evidence" value="ECO:0007669"/>
    <property type="project" value="UniProtKB-KW"/>
</dbReference>
<dbReference type="GO" id="GO:0016747">
    <property type="term" value="F:acyltransferase activity, transferring groups other than amino-acyl groups"/>
    <property type="evidence" value="ECO:0007669"/>
    <property type="project" value="InterPro"/>
</dbReference>
<dbReference type="EMBL" id="LNQE01000407">
    <property type="protein sequence ID" value="KUG26774.1"/>
    <property type="molecule type" value="Genomic_DNA"/>
</dbReference>
<evidence type="ECO:0000259" key="2">
    <source>
        <dbReference type="PROSITE" id="PS51186"/>
    </source>
</evidence>
<dbReference type="Pfam" id="PF00795">
    <property type="entry name" value="CN_hydrolase"/>
    <property type="match status" value="1"/>
</dbReference>